<protein>
    <submittedName>
        <fullName evidence="3">YggT family protein</fullName>
    </submittedName>
</protein>
<evidence type="ECO:0000256" key="2">
    <source>
        <dbReference type="SAM" id="Phobius"/>
    </source>
</evidence>
<feature type="transmembrane region" description="Helical" evidence="2">
    <location>
        <begin position="7"/>
        <end position="29"/>
    </location>
</feature>
<proteinExistence type="inferred from homology"/>
<comment type="caution">
    <text evidence="3">The sequence shown here is derived from an EMBL/GenBank/DDBJ whole genome shotgun (WGS) entry which is preliminary data.</text>
</comment>
<organism evidence="3 4">
    <name type="scientific">Fluviicoccus keumensis</name>
    <dbReference type="NCBI Taxonomy" id="1435465"/>
    <lineage>
        <taxon>Bacteria</taxon>
        <taxon>Pseudomonadati</taxon>
        <taxon>Pseudomonadota</taxon>
        <taxon>Gammaproteobacteria</taxon>
        <taxon>Moraxellales</taxon>
        <taxon>Moraxellaceae</taxon>
        <taxon>Fluviicoccus</taxon>
    </lineage>
</organism>
<feature type="transmembrane region" description="Helical" evidence="2">
    <location>
        <begin position="99"/>
        <end position="127"/>
    </location>
</feature>
<sequence>MNAMSQLLNLLLGTAGHILLLLMWLRYLMQLVQADFYNPVAQGIVRATDPLLRPLRASLPRSRFHDWAALLAIVLVQLLLLTGLSLVNTGATLPPLLLVFQAVFGLLWMMTEFFFWLLLVSVVLSWIAQGYHPVTAMINQLAQPVMAPFRRLLPSMGGLDLSPIFAFLAIQVVQILLKSVAAPLAGMLL</sequence>
<dbReference type="OrthoDB" id="9806665at2"/>
<feature type="transmembrane region" description="Helical" evidence="2">
    <location>
        <begin position="67"/>
        <end position="87"/>
    </location>
</feature>
<dbReference type="PANTHER" id="PTHR33219:SF14">
    <property type="entry name" value="PROTEIN COFACTOR ASSEMBLY OF COMPLEX C SUBUNIT B CCB3, CHLOROPLASTIC-RELATED"/>
    <property type="match status" value="1"/>
</dbReference>
<dbReference type="RefSeq" id="WP_130410937.1">
    <property type="nucleotide sequence ID" value="NZ_SHKX01000010.1"/>
</dbReference>
<gene>
    <name evidence="3" type="ORF">EV700_0684</name>
</gene>
<dbReference type="Pfam" id="PF02325">
    <property type="entry name" value="CCB3_YggT"/>
    <property type="match status" value="2"/>
</dbReference>
<dbReference type="EMBL" id="SHKX01000010">
    <property type="protein sequence ID" value="RZU47717.1"/>
    <property type="molecule type" value="Genomic_DNA"/>
</dbReference>
<keyword evidence="2" id="KW-0812">Transmembrane</keyword>
<dbReference type="GO" id="GO:0016020">
    <property type="term" value="C:membrane"/>
    <property type="evidence" value="ECO:0007669"/>
    <property type="project" value="InterPro"/>
</dbReference>
<keyword evidence="2" id="KW-1133">Transmembrane helix</keyword>
<dbReference type="Proteomes" id="UP000292423">
    <property type="component" value="Unassembled WGS sequence"/>
</dbReference>
<keyword evidence="4" id="KW-1185">Reference proteome</keyword>
<evidence type="ECO:0000313" key="4">
    <source>
        <dbReference type="Proteomes" id="UP000292423"/>
    </source>
</evidence>
<feature type="transmembrane region" description="Helical" evidence="2">
    <location>
        <begin position="164"/>
        <end position="188"/>
    </location>
</feature>
<comment type="similarity">
    <text evidence="1">Belongs to the YggT family.</text>
</comment>
<dbReference type="InterPro" id="IPR003425">
    <property type="entry name" value="CCB3/YggT"/>
</dbReference>
<evidence type="ECO:0000256" key="1">
    <source>
        <dbReference type="ARBA" id="ARBA00010894"/>
    </source>
</evidence>
<dbReference type="AlphaFoldDB" id="A0A4Q7ZAU4"/>
<name>A0A4Q7ZAU4_9GAMM</name>
<reference evidence="3 4" key="1">
    <citation type="submission" date="2019-02" db="EMBL/GenBank/DDBJ databases">
        <title>Genomic Encyclopedia of Type Strains, Phase IV (KMG-IV): sequencing the most valuable type-strain genomes for metagenomic binning, comparative biology and taxonomic classification.</title>
        <authorList>
            <person name="Goeker M."/>
        </authorList>
    </citation>
    <scope>NUCLEOTIDE SEQUENCE [LARGE SCALE GENOMIC DNA]</scope>
    <source>
        <strain evidence="3 4">DSM 105135</strain>
    </source>
</reference>
<accession>A0A4Q7ZAU4</accession>
<keyword evidence="2" id="KW-0472">Membrane</keyword>
<evidence type="ECO:0000313" key="3">
    <source>
        <dbReference type="EMBL" id="RZU47717.1"/>
    </source>
</evidence>
<dbReference type="PANTHER" id="PTHR33219">
    <property type="entry name" value="YLMG HOMOLOG PROTEIN 2, CHLOROPLASTIC"/>
    <property type="match status" value="1"/>
</dbReference>